<evidence type="ECO:0000313" key="1">
    <source>
        <dbReference type="EMBL" id="ACO34321.1"/>
    </source>
</evidence>
<accession>C1FA46</accession>
<keyword evidence="2" id="KW-1185">Reference proteome</keyword>
<dbReference type="Proteomes" id="UP000002207">
    <property type="component" value="Chromosome"/>
</dbReference>
<organism evidence="1 2">
    <name type="scientific">Acidobacterium capsulatum (strain ATCC 51196 / DSM 11244 / BCRC 80197 / JCM 7670 / NBRC 15755 / NCIMB 13165 / 161)</name>
    <dbReference type="NCBI Taxonomy" id="240015"/>
    <lineage>
        <taxon>Bacteria</taxon>
        <taxon>Pseudomonadati</taxon>
        <taxon>Acidobacteriota</taxon>
        <taxon>Terriglobia</taxon>
        <taxon>Terriglobales</taxon>
        <taxon>Acidobacteriaceae</taxon>
        <taxon>Acidobacterium</taxon>
    </lineage>
</organism>
<dbReference type="STRING" id="240015.ACP_0428"/>
<sequence>MWDVLAVGFTIGCFALGLLYTRACDKLAKKRG</sequence>
<gene>
    <name evidence="1" type="ordered locus">ACP_0428</name>
</gene>
<dbReference type="InParanoid" id="C1FA46"/>
<dbReference type="EMBL" id="CP001472">
    <property type="protein sequence ID" value="ACO34321.1"/>
    <property type="molecule type" value="Genomic_DNA"/>
</dbReference>
<dbReference type="AlphaFoldDB" id="C1FA46"/>
<proteinExistence type="predicted"/>
<protein>
    <submittedName>
        <fullName evidence="1">Uncharacterized protein</fullName>
    </submittedName>
</protein>
<evidence type="ECO:0000313" key="2">
    <source>
        <dbReference type="Proteomes" id="UP000002207"/>
    </source>
</evidence>
<dbReference type="KEGG" id="aca:ACP_0428"/>
<dbReference type="HOGENOM" id="CLU_3387579_0_0_0"/>
<name>C1FA46_ACIC5</name>
<reference evidence="1 2" key="1">
    <citation type="journal article" date="2009" name="Appl. Environ. Microbiol.">
        <title>Three genomes from the phylum Acidobacteria provide insight into the lifestyles of these microorganisms in soils.</title>
        <authorList>
            <person name="Ward N.L."/>
            <person name="Challacombe J.F."/>
            <person name="Janssen P.H."/>
            <person name="Henrissat B."/>
            <person name="Coutinho P.M."/>
            <person name="Wu M."/>
            <person name="Xie G."/>
            <person name="Haft D.H."/>
            <person name="Sait M."/>
            <person name="Badger J."/>
            <person name="Barabote R.D."/>
            <person name="Bradley B."/>
            <person name="Brettin T.S."/>
            <person name="Brinkac L.M."/>
            <person name="Bruce D."/>
            <person name="Creasy T."/>
            <person name="Daugherty S.C."/>
            <person name="Davidsen T.M."/>
            <person name="DeBoy R.T."/>
            <person name="Detter J.C."/>
            <person name="Dodson R.J."/>
            <person name="Durkin A.S."/>
            <person name="Ganapathy A."/>
            <person name="Gwinn-Giglio M."/>
            <person name="Han C.S."/>
            <person name="Khouri H."/>
            <person name="Kiss H."/>
            <person name="Kothari S.P."/>
            <person name="Madupu R."/>
            <person name="Nelson K.E."/>
            <person name="Nelson W.C."/>
            <person name="Paulsen I."/>
            <person name="Penn K."/>
            <person name="Ren Q."/>
            <person name="Rosovitz M.J."/>
            <person name="Selengut J.D."/>
            <person name="Shrivastava S."/>
            <person name="Sullivan S.A."/>
            <person name="Tapia R."/>
            <person name="Thompson L.S."/>
            <person name="Watkins K.L."/>
            <person name="Yang Q."/>
            <person name="Yu C."/>
            <person name="Zafar N."/>
            <person name="Zhou L."/>
            <person name="Kuske C.R."/>
        </authorList>
    </citation>
    <scope>NUCLEOTIDE SEQUENCE [LARGE SCALE GENOMIC DNA]</scope>
    <source>
        <strain evidence="2">ATCC 51196 / DSM 11244 / BCRC 80197 / JCM 7670 / NBRC 15755 / NCIMB 13165 / 161</strain>
    </source>
</reference>